<dbReference type="OrthoDB" id="302548at2"/>
<evidence type="ECO:0000313" key="2">
    <source>
        <dbReference type="Proteomes" id="UP000318017"/>
    </source>
</evidence>
<protein>
    <submittedName>
        <fullName evidence="1">Uncharacterized protein</fullName>
    </submittedName>
</protein>
<dbReference type="Gene3D" id="3.30.2220.20">
    <property type="entry name" value="Phage tail assembly chaperone gp13-like"/>
    <property type="match status" value="1"/>
</dbReference>
<evidence type="ECO:0000313" key="1">
    <source>
        <dbReference type="EMBL" id="QDV26744.1"/>
    </source>
</evidence>
<accession>A0A518GDR1</accession>
<dbReference type="RefSeq" id="WP_145083105.1">
    <property type="nucleotide sequence ID" value="NZ_CP036298.1"/>
</dbReference>
<keyword evidence="2" id="KW-1185">Reference proteome</keyword>
<organism evidence="1 2">
    <name type="scientific">Aureliella helgolandensis</name>
    <dbReference type="NCBI Taxonomy" id="2527968"/>
    <lineage>
        <taxon>Bacteria</taxon>
        <taxon>Pseudomonadati</taxon>
        <taxon>Planctomycetota</taxon>
        <taxon>Planctomycetia</taxon>
        <taxon>Pirellulales</taxon>
        <taxon>Pirellulaceae</taxon>
        <taxon>Aureliella</taxon>
    </lineage>
</organism>
<dbReference type="KEGG" id="ahel:Q31a_51230"/>
<gene>
    <name evidence="1" type="ORF">Q31a_51230</name>
</gene>
<dbReference type="InterPro" id="IPR038556">
    <property type="entry name" value="TAC_Gp13-like_sf"/>
</dbReference>
<dbReference type="Proteomes" id="UP000318017">
    <property type="component" value="Chromosome"/>
</dbReference>
<dbReference type="AlphaFoldDB" id="A0A518GDR1"/>
<reference evidence="1 2" key="1">
    <citation type="submission" date="2019-02" db="EMBL/GenBank/DDBJ databases">
        <title>Deep-cultivation of Planctomycetes and their phenomic and genomic characterization uncovers novel biology.</title>
        <authorList>
            <person name="Wiegand S."/>
            <person name="Jogler M."/>
            <person name="Boedeker C."/>
            <person name="Pinto D."/>
            <person name="Vollmers J."/>
            <person name="Rivas-Marin E."/>
            <person name="Kohn T."/>
            <person name="Peeters S.H."/>
            <person name="Heuer A."/>
            <person name="Rast P."/>
            <person name="Oberbeckmann S."/>
            <person name="Bunk B."/>
            <person name="Jeske O."/>
            <person name="Meyerdierks A."/>
            <person name="Storesund J.E."/>
            <person name="Kallscheuer N."/>
            <person name="Luecker S."/>
            <person name="Lage O.M."/>
            <person name="Pohl T."/>
            <person name="Merkel B.J."/>
            <person name="Hornburger P."/>
            <person name="Mueller R.-W."/>
            <person name="Bruemmer F."/>
            <person name="Labrenz M."/>
            <person name="Spormann A.M."/>
            <person name="Op den Camp H."/>
            <person name="Overmann J."/>
            <person name="Amann R."/>
            <person name="Jetten M.S.M."/>
            <person name="Mascher T."/>
            <person name="Medema M.H."/>
            <person name="Devos D.P."/>
            <person name="Kaster A.-K."/>
            <person name="Ovreas L."/>
            <person name="Rohde M."/>
            <person name="Galperin M.Y."/>
            <person name="Jogler C."/>
        </authorList>
    </citation>
    <scope>NUCLEOTIDE SEQUENCE [LARGE SCALE GENOMIC DNA]</scope>
    <source>
        <strain evidence="1 2">Q31a</strain>
    </source>
</reference>
<name>A0A518GDR1_9BACT</name>
<dbReference type="EMBL" id="CP036298">
    <property type="protein sequence ID" value="QDV26744.1"/>
    <property type="molecule type" value="Genomic_DNA"/>
</dbReference>
<sequence length="144" mass="16148">MSNLQKKTEAKLAEPKTLNESTILSGADILAADKLRAVPVVTHEWKPGSQVYVAELTADERDELEQSWAEYKTARDEEDGIGFRAWCAAYCICDEKRNRTFIGRQVEAAETIGKRRGKTTSRIFNTAARINGLTKADIDELEKN</sequence>
<proteinExistence type="predicted"/>